<name>A0A0S4JPF2_BODSA</name>
<reference evidence="2" key="1">
    <citation type="submission" date="2015-09" db="EMBL/GenBank/DDBJ databases">
        <authorList>
            <consortium name="Pathogen Informatics"/>
        </authorList>
    </citation>
    <scope>NUCLEOTIDE SEQUENCE [LARGE SCALE GENOMIC DNA]</scope>
    <source>
        <strain evidence="2">Lake Konstanz</strain>
    </source>
</reference>
<dbReference type="VEuPathDB" id="TriTrypDB:BSAL_38235"/>
<evidence type="ECO:0000313" key="1">
    <source>
        <dbReference type="EMBL" id="CUG92565.1"/>
    </source>
</evidence>
<dbReference type="AlphaFoldDB" id="A0A0S4JPF2"/>
<keyword evidence="2" id="KW-1185">Reference proteome</keyword>
<sequence>MHNTIFQHLCAFACEARTITSHNFYRFFGVCCSASHGLRLWTNECKGVRYHDPRTWPRHLSEADIRRLLSDNLICTGGVSPNYKTFCELLRMGDTASLSVLLEHHVMPPRSPHVDVDQYLALWLGNHNSGAAMVLQERALQLGSLRRALARQPGSEKRTIVTISSPCGSGKTQLIKRLVSVNHVDATKRGRVIVRCCSTTAADKDSERSSWLTALLTNHSIDAALCELVRTHVASVTGHPQDPSKYCDPQAAYATWMSETARYFRIQSQEESMDPVIILDTCEFLADRDHTFLVHKFNGKPYSLLEAFCLAIPSPYRILVVGTTVRIDTTDPIMLAITNVFHIGPLPPLSEQGAMNAFRESWQTEISSDVARLLFHWAGGVPRLLRHIAHANHLEFLHRAEQDARSTGHITSRFSFVWLSQRLASSLHLQHPHLADDDAMFAIAYSCLLASSTKAKVKCSDRIAVNPAWRDRNPHHHARRLTYGEAMVCSIGPQHMLADNKHRDNVWRSFGSYDPCTNRFIVPPITFVDELVTRPDTPILPSQLHPLLNAEFVEKFDNIQLIDHEQVFIKAFLYAVYARYLLAHWEDDTTPWVSLAKVFESAVHCDQVSILDRYEVNLSSGVTMRKQHISQHGAAENAATYFDEGAAFLWCREKEQTGVTFAVPLQLWNDLHVRGGQFICTKKEFAADIAIKNAPVVLLVCQQMSDCLKALATDAAVMMINASAMSSICLH</sequence>
<accession>A0A0S4JPF2</accession>
<dbReference type="Proteomes" id="UP000051952">
    <property type="component" value="Unassembled WGS sequence"/>
</dbReference>
<dbReference type="InterPro" id="IPR027417">
    <property type="entry name" value="P-loop_NTPase"/>
</dbReference>
<organism evidence="1 2">
    <name type="scientific">Bodo saltans</name>
    <name type="common">Flagellated protozoan</name>
    <dbReference type="NCBI Taxonomy" id="75058"/>
    <lineage>
        <taxon>Eukaryota</taxon>
        <taxon>Discoba</taxon>
        <taxon>Euglenozoa</taxon>
        <taxon>Kinetoplastea</taxon>
        <taxon>Metakinetoplastina</taxon>
        <taxon>Eubodonida</taxon>
        <taxon>Bodonidae</taxon>
        <taxon>Bodo</taxon>
    </lineage>
</organism>
<gene>
    <name evidence="1" type="ORF">BSAL_38235</name>
</gene>
<evidence type="ECO:0000313" key="2">
    <source>
        <dbReference type="Proteomes" id="UP000051952"/>
    </source>
</evidence>
<protein>
    <submittedName>
        <fullName evidence="1">Bodo-specific multi-copy gene family, putative</fullName>
    </submittedName>
</protein>
<dbReference type="EMBL" id="CYKH01002061">
    <property type="protein sequence ID" value="CUG92565.1"/>
    <property type="molecule type" value="Genomic_DNA"/>
</dbReference>
<dbReference type="SUPFAM" id="SSF52540">
    <property type="entry name" value="P-loop containing nucleoside triphosphate hydrolases"/>
    <property type="match status" value="1"/>
</dbReference>
<proteinExistence type="predicted"/>